<dbReference type="EMBL" id="CCAE010000001">
    <property type="protein sequence ID" value="CDN85804.1"/>
    <property type="molecule type" value="Genomic_DNA"/>
</dbReference>
<dbReference type="InterPro" id="IPR018640">
    <property type="entry name" value="DUF2063"/>
</dbReference>
<dbReference type="AlphaFoldDB" id="A0A1L1PAJ0"/>
<sequence length="265" mass="28274">MNTSLAQRQHELLDALLQAHPPGPEAPWHGPGLGAYRANAHAHAERALLAAYPVVAALLGEEAFQALARALWHHRPPERGDLSEWGAALAGFVAAQSDLDSLPYLSDVARLEWALHLASRAADTTPDAASFAWLEREPPERLLLRLAPGTAIVRSPWPVLSVLDAHLHGEPDFATVARRLAAGVAENVRVWRQGPALRLTPIDDTIAGFEAALLDGHTLGQALDHTPIDALAWLGDAVRSGLFAGVAPTPDAIDNEGEPPCPPSH</sequence>
<proteinExistence type="predicted"/>
<evidence type="ECO:0000313" key="2">
    <source>
        <dbReference type="EMBL" id="CDN85804.1"/>
    </source>
</evidence>
<reference evidence="3" key="2">
    <citation type="submission" date="2014-11" db="EMBL/GenBank/DDBJ databases">
        <title>Draft genome sequence of Hydrogenophaga intermedia S1.</title>
        <authorList>
            <person name="Gan H.M."/>
            <person name="Chew T.H."/>
            <person name="Stolz A."/>
        </authorList>
    </citation>
    <scope>NUCLEOTIDE SEQUENCE [LARGE SCALE GENOMIC DNA]</scope>
    <source>
        <strain evidence="3">S1</strain>
    </source>
</reference>
<dbReference type="Gene3D" id="1.10.150.690">
    <property type="entry name" value="DUF2063"/>
    <property type="match status" value="1"/>
</dbReference>
<dbReference type="Proteomes" id="UP000028878">
    <property type="component" value="Unassembled WGS sequence"/>
</dbReference>
<protein>
    <recommendedName>
        <fullName evidence="1">Putative DNA-binding domain-containing protein</fullName>
    </recommendedName>
</protein>
<dbReference type="InterPro" id="IPR044922">
    <property type="entry name" value="DUF2063_N_sf"/>
</dbReference>
<dbReference type="RefSeq" id="WP_009519889.1">
    <property type="nucleotide sequence ID" value="NZ_CCAE010000001.1"/>
</dbReference>
<feature type="domain" description="Putative DNA-binding" evidence="1">
    <location>
        <begin position="7"/>
        <end position="93"/>
    </location>
</feature>
<evidence type="ECO:0000313" key="3">
    <source>
        <dbReference type="Proteomes" id="UP000028878"/>
    </source>
</evidence>
<reference evidence="3" key="1">
    <citation type="submission" date="2014-02" db="EMBL/GenBank/DDBJ databases">
        <authorList>
            <person name="Gan H."/>
        </authorList>
    </citation>
    <scope>NUCLEOTIDE SEQUENCE [LARGE SCALE GENOMIC DNA]</scope>
    <source>
        <strain evidence="3">S1</strain>
    </source>
</reference>
<name>A0A1L1PAJ0_HYDIT</name>
<accession>A0A1L1PAJ0</accession>
<organism evidence="2 3">
    <name type="scientific">Hydrogenophaga intermedia</name>
    <dbReference type="NCBI Taxonomy" id="65786"/>
    <lineage>
        <taxon>Bacteria</taxon>
        <taxon>Pseudomonadati</taxon>
        <taxon>Pseudomonadota</taxon>
        <taxon>Betaproteobacteria</taxon>
        <taxon>Burkholderiales</taxon>
        <taxon>Comamonadaceae</taxon>
        <taxon>Hydrogenophaga</taxon>
    </lineage>
</organism>
<evidence type="ECO:0000259" key="1">
    <source>
        <dbReference type="Pfam" id="PF09836"/>
    </source>
</evidence>
<keyword evidence="3" id="KW-1185">Reference proteome</keyword>
<gene>
    <name evidence="2" type="ORF">BN948_00199</name>
</gene>
<dbReference type="Pfam" id="PF09836">
    <property type="entry name" value="DUF2063"/>
    <property type="match status" value="1"/>
</dbReference>